<sequence length="335" mass="36642">MPKFFGFGVSAPPTVRERVALEGRAARLEMAAPSVRVANDGFKTMQQTLGVQAFRLRSGYVFGERGASSGVSDLRQPPSAECPPAGSLVRSRGGLLRFHLLALAEAQFRVREGARASSNDRPLVPVSSGDTGWTDLFASDARTTTDKRLYVRAQDKRLRAIKQALDSLEASRLVVLPNRGRGAGKHEGFLLTDETASRLPDAEPLPYRVPRRDASFSLPMSFITNGWVHLLEDTEIAVLLMVACGRGSIASGAVAIPSDVRVLNYGIGRDRFESHRWLERFGLITVEGVDRDIDGKAIDFETKGASLHRLRLRREAFDTDGLTVVSGALKTRLAR</sequence>
<dbReference type="EMBL" id="JADCSA010000006">
    <property type="protein sequence ID" value="MBE7324584.1"/>
    <property type="molecule type" value="Genomic_DNA"/>
</dbReference>
<keyword evidence="2" id="KW-1185">Reference proteome</keyword>
<reference evidence="1 2" key="1">
    <citation type="submission" date="2020-10" db="EMBL/GenBank/DDBJ databases">
        <title>Nocardioides sp. isolated from sludge.</title>
        <authorList>
            <person name="Zhang X."/>
        </authorList>
    </citation>
    <scope>NUCLEOTIDE SEQUENCE [LARGE SCALE GENOMIC DNA]</scope>
    <source>
        <strain evidence="1 2">Y6</strain>
    </source>
</reference>
<name>A0ABR9RSP0_9ACTN</name>
<dbReference type="Proteomes" id="UP000756387">
    <property type="component" value="Unassembled WGS sequence"/>
</dbReference>
<proteinExistence type="predicted"/>
<evidence type="ECO:0000313" key="1">
    <source>
        <dbReference type="EMBL" id="MBE7324584.1"/>
    </source>
</evidence>
<protein>
    <submittedName>
        <fullName evidence="1">Uncharacterized protein</fullName>
    </submittedName>
</protein>
<dbReference type="RefSeq" id="WP_193637911.1">
    <property type="nucleotide sequence ID" value="NZ_JADCSA010000006.1"/>
</dbReference>
<organism evidence="1 2">
    <name type="scientific">Nocardioides malaquae</name>
    <dbReference type="NCBI Taxonomy" id="2773426"/>
    <lineage>
        <taxon>Bacteria</taxon>
        <taxon>Bacillati</taxon>
        <taxon>Actinomycetota</taxon>
        <taxon>Actinomycetes</taxon>
        <taxon>Propionibacteriales</taxon>
        <taxon>Nocardioidaceae</taxon>
        <taxon>Nocardioides</taxon>
    </lineage>
</organism>
<evidence type="ECO:0000313" key="2">
    <source>
        <dbReference type="Proteomes" id="UP000756387"/>
    </source>
</evidence>
<comment type="caution">
    <text evidence="1">The sequence shown here is derived from an EMBL/GenBank/DDBJ whole genome shotgun (WGS) entry which is preliminary data.</text>
</comment>
<accession>A0ABR9RSP0</accession>
<gene>
    <name evidence="1" type="ORF">IEQ44_07960</name>
</gene>